<accession>A0A1I5RIZ2</accession>
<evidence type="ECO:0000256" key="5">
    <source>
        <dbReference type="ARBA" id="ARBA00023295"/>
    </source>
</evidence>
<keyword evidence="4" id="KW-0119">Carbohydrate metabolism</keyword>
<dbReference type="InterPro" id="IPR050386">
    <property type="entry name" value="Glycosyl_hydrolase_5"/>
</dbReference>
<evidence type="ECO:0000313" key="9">
    <source>
        <dbReference type="EMBL" id="SFP57896.1"/>
    </source>
</evidence>
<evidence type="ECO:0000313" key="10">
    <source>
        <dbReference type="Proteomes" id="UP000182624"/>
    </source>
</evidence>
<gene>
    <name evidence="9" type="ORF">SAMN04487928_10426</name>
</gene>
<proteinExistence type="inferred from homology"/>
<keyword evidence="5 7" id="KW-0326">Glycosidase</keyword>
<evidence type="ECO:0000256" key="3">
    <source>
        <dbReference type="ARBA" id="ARBA00023001"/>
    </source>
</evidence>
<dbReference type="AlphaFoldDB" id="A0A1I5RIZ2"/>
<dbReference type="GO" id="GO:0005576">
    <property type="term" value="C:extracellular region"/>
    <property type="evidence" value="ECO:0007669"/>
    <property type="project" value="TreeGrafter"/>
</dbReference>
<keyword evidence="6" id="KW-0624">Polysaccharide degradation</keyword>
<dbReference type="GO" id="GO:0009986">
    <property type="term" value="C:cell surface"/>
    <property type="evidence" value="ECO:0007669"/>
    <property type="project" value="TreeGrafter"/>
</dbReference>
<dbReference type="OrthoDB" id="9800475at2"/>
<dbReference type="Proteomes" id="UP000182624">
    <property type="component" value="Unassembled WGS sequence"/>
</dbReference>
<protein>
    <submittedName>
        <fullName evidence="9">Cellulase (Glycosyl hydrolase family 5)</fullName>
    </submittedName>
</protein>
<evidence type="ECO:0000256" key="2">
    <source>
        <dbReference type="ARBA" id="ARBA00022801"/>
    </source>
</evidence>
<comment type="similarity">
    <text evidence="1 7">Belongs to the glycosyl hydrolase 5 (cellulase A) family.</text>
</comment>
<evidence type="ECO:0000256" key="1">
    <source>
        <dbReference type="ARBA" id="ARBA00005641"/>
    </source>
</evidence>
<sequence length="337" mass="39233">MKRFDGFMFGANLGGWLSQFDEDTKEHFDSFITEKDIVRIKEAGFDHVRVPVDYVVIEDEQGEPIESGYEYLENCVEWCRRAGLNMVLDLHKAYGYSFDPLDKGESKEAFFYDEKLQKRFYNTWDTISKRFAKDADMMALELLNEIVSPKVVKEWNEIAKQAALTIRKNTKDAYIIVGGVCYNNVTSVPLLDKPIDDRIVYNFHCYEPFIFTHQRAYWVENMPKDFVVEYPGSLEDYREKSKELSPDLADAINRGEITEIGPSYFERIFVPAVEKAKAEDVCLYCGEYGVIELADVESAKRWFADIHSVFEKYEIGHAVWNYKEKDFGATVNKCFFK</sequence>
<dbReference type="InterPro" id="IPR017853">
    <property type="entry name" value="GH"/>
</dbReference>
<evidence type="ECO:0000259" key="8">
    <source>
        <dbReference type="Pfam" id="PF00150"/>
    </source>
</evidence>
<evidence type="ECO:0000256" key="4">
    <source>
        <dbReference type="ARBA" id="ARBA00023277"/>
    </source>
</evidence>
<evidence type="ECO:0000256" key="7">
    <source>
        <dbReference type="RuleBase" id="RU361153"/>
    </source>
</evidence>
<dbReference type="GO" id="GO:0008422">
    <property type="term" value="F:beta-glucosidase activity"/>
    <property type="evidence" value="ECO:0007669"/>
    <property type="project" value="TreeGrafter"/>
</dbReference>
<reference evidence="10" key="1">
    <citation type="submission" date="2016-10" db="EMBL/GenBank/DDBJ databases">
        <authorList>
            <person name="Varghese N."/>
            <person name="Submissions S."/>
        </authorList>
    </citation>
    <scope>NUCLEOTIDE SEQUENCE [LARGE SCALE GENOMIC DNA]</scope>
    <source>
        <strain evidence="10">P18</strain>
    </source>
</reference>
<dbReference type="GO" id="GO:0030245">
    <property type="term" value="P:cellulose catabolic process"/>
    <property type="evidence" value="ECO:0007669"/>
    <property type="project" value="UniProtKB-KW"/>
</dbReference>
<feature type="domain" description="Glycoside hydrolase family 5" evidence="8">
    <location>
        <begin position="31"/>
        <end position="325"/>
    </location>
</feature>
<keyword evidence="2 7" id="KW-0378">Hydrolase</keyword>
<dbReference type="SUPFAM" id="SSF51445">
    <property type="entry name" value="(Trans)glycosidases"/>
    <property type="match status" value="1"/>
</dbReference>
<name>A0A1I5RIZ2_9FIRM</name>
<dbReference type="PANTHER" id="PTHR31297">
    <property type="entry name" value="GLUCAN ENDO-1,6-BETA-GLUCOSIDASE B"/>
    <property type="match status" value="1"/>
</dbReference>
<organism evidence="9 10">
    <name type="scientific">Butyrivibrio proteoclasticus</name>
    <dbReference type="NCBI Taxonomy" id="43305"/>
    <lineage>
        <taxon>Bacteria</taxon>
        <taxon>Bacillati</taxon>
        <taxon>Bacillota</taxon>
        <taxon>Clostridia</taxon>
        <taxon>Lachnospirales</taxon>
        <taxon>Lachnospiraceae</taxon>
        <taxon>Butyrivibrio</taxon>
    </lineage>
</organism>
<keyword evidence="3" id="KW-0136">Cellulose degradation</keyword>
<dbReference type="Gene3D" id="3.20.20.80">
    <property type="entry name" value="Glycosidases"/>
    <property type="match status" value="1"/>
</dbReference>
<dbReference type="InterPro" id="IPR001547">
    <property type="entry name" value="Glyco_hydro_5"/>
</dbReference>
<evidence type="ECO:0000256" key="6">
    <source>
        <dbReference type="ARBA" id="ARBA00023326"/>
    </source>
</evidence>
<dbReference type="EMBL" id="FOXO01000004">
    <property type="protein sequence ID" value="SFP57896.1"/>
    <property type="molecule type" value="Genomic_DNA"/>
</dbReference>
<dbReference type="PANTHER" id="PTHR31297:SF41">
    <property type="entry name" value="ENDOGLUCANASE, PUTATIVE (AFU_ORTHOLOGUE AFUA_5G01830)-RELATED"/>
    <property type="match status" value="1"/>
</dbReference>
<dbReference type="RefSeq" id="WP_074884461.1">
    <property type="nucleotide sequence ID" value="NZ_FOXO01000004.1"/>
</dbReference>
<dbReference type="Pfam" id="PF00150">
    <property type="entry name" value="Cellulase"/>
    <property type="match status" value="1"/>
</dbReference>
<keyword evidence="10" id="KW-1185">Reference proteome</keyword>